<comment type="similarity">
    <text evidence="3">Belongs to the DOP1 family.</text>
</comment>
<evidence type="ECO:0000313" key="5">
    <source>
        <dbReference type="EMBL" id="SGZ41491.1"/>
    </source>
</evidence>
<name>A0A1L0B8N4_9ASCO</name>
<dbReference type="GO" id="GO:0006895">
    <property type="term" value="P:Golgi to endosome transport"/>
    <property type="evidence" value="ECO:0007669"/>
    <property type="project" value="InterPro"/>
</dbReference>
<dbReference type="GO" id="GO:0015031">
    <property type="term" value="P:protein transport"/>
    <property type="evidence" value="ECO:0007669"/>
    <property type="project" value="UniProtKB-KW"/>
</dbReference>
<dbReference type="Proteomes" id="UP000183365">
    <property type="component" value="Unassembled WGS sequence"/>
</dbReference>
<dbReference type="Pfam" id="PF04118">
    <property type="entry name" value="Dopey_N"/>
    <property type="match status" value="1"/>
</dbReference>
<keyword evidence="1" id="KW-0813">Transport</keyword>
<evidence type="ECO:0000256" key="1">
    <source>
        <dbReference type="ARBA" id="ARBA00022448"/>
    </source>
</evidence>
<protein>
    <recommendedName>
        <fullName evidence="4">DOP1 N-terminal domain-containing protein</fullName>
    </recommendedName>
</protein>
<gene>
    <name evidence="5" type="ORF">HGUI_03692</name>
</gene>
<dbReference type="PANTHER" id="PTHR14042">
    <property type="entry name" value="DOPEY-RELATED"/>
    <property type="match status" value="1"/>
</dbReference>
<dbReference type="InterPro" id="IPR007249">
    <property type="entry name" value="DOP1_N"/>
</dbReference>
<dbReference type="EMBL" id="FQNF01000109">
    <property type="protein sequence ID" value="SGZ41491.1"/>
    <property type="molecule type" value="Genomic_DNA"/>
</dbReference>
<dbReference type="GO" id="GO:0005829">
    <property type="term" value="C:cytosol"/>
    <property type="evidence" value="ECO:0007669"/>
    <property type="project" value="GOC"/>
</dbReference>
<evidence type="ECO:0000256" key="3">
    <source>
        <dbReference type="ARBA" id="ARBA00046326"/>
    </source>
</evidence>
<dbReference type="VEuPathDB" id="FungiDB:HGUI_03692"/>
<keyword evidence="6" id="KW-1185">Reference proteome</keyword>
<accession>A0A1L0B8N4</accession>
<proteinExistence type="inferred from homology"/>
<evidence type="ECO:0000313" key="6">
    <source>
        <dbReference type="Proteomes" id="UP000183365"/>
    </source>
</evidence>
<reference evidence="6" key="1">
    <citation type="submission" date="2016-11" db="EMBL/GenBank/DDBJ databases">
        <authorList>
            <person name="Guldener U."/>
        </authorList>
    </citation>
    <scope>NUCLEOTIDE SEQUENCE [LARGE SCALE GENOMIC DNA]</scope>
</reference>
<dbReference type="OrthoDB" id="297643at2759"/>
<sequence length="1664" mass="192420">MDNDNIQATINCYQQKTSEFIDYIEINEGSNSKNYKLKSFSSSVEKLLNLFDHELATAFNSNFAGTIYESTNSADGFSNNTQSKSLNIVSLDNKVDNSENSSGDDWADYISRLGKLNKLLNTLSTDDSIDVLPYSDQINKHLIMSLNKSLPSGVHTKTLEVYLQIFNIIGHDNLSKQFDLWILGMLPLMEFCKISVKKVLIDEIFGKWVLQLKEDVLKRNLVPLIKCLFSGIEKDSTDVVALLNKLKLKVQNDFLFMNCVCTVLIESGLQGNNLELKMNCLIWLNDSPNNNLLLCIKDQTDSEVFLKAILECVNIKDTSNNSDDVLCCRGYLDYMIKNQLYFNNNKIFCHSSDHRSKNTRYLIDKILSLLLIKDASINRRIFQYMIPQDCLSKDAGHNGKEYFKEYLFPELISCLRESHDTMSIIAIIKFLIIKWEDIGSLVFEKLILKIMDDLDLNSMSSINSLSQLLEIVDSHLILRSLLSDNQNEHKHDQLFYIKKMIHIVKDDDDEMLIKHFPMLMIYLMTSESYTTNAMHITLVDKIIQKIPQRAFFTISEESTLTSCFNITHDDLKRYNKTLKDFYICDTSTGESTKKTLPFHMSDFLTISVKVAYDTLITLMTDPESLNISSSTLHSAIKLFISLYTRLPEFQHHPYLKYEEINKFLLDIFSDSGFSLKYESLTDLIDLYKACVFDKVFEFNKTDLKSINKSLMVIKTFKAIINSMVYPKLFDSSISFEYVSILNQMISINEKYSIKFLLESLLNDKVNKKQKKLEMLKTLIFKKNKTEKNSQNFGFFIHVIDHLLLVGDSAVSDWLKENLLSDDNSVYFHRLIDHYFINLLSSGLHAENNDPLLSTIGSLSTIVAHVLDYDLTYLNKEAISSKLKNIIQDTNNTYFLRSGKNQTYQDLLVNILIECLKKNKVSFVDNYIFYSKTLSLLESCIAGNEHYVIGDVINITSFALRQNEHIESTENDDFVVCKVTLIKILTKLITNSDISERNELILKFLDFIVSSIDLIKNYDVMANFIFLLEVSYIQLDGNDTIDDLSNTSDDLSGVSVNKNKIIFNIVLPLGTTLLNKLQSEFQNELIVMKGSDFEFFNILMDGVSELLETCNNQIKEQKISLEQDNNTFRSKNDFFTSVFNSNSKRNNELDSMKSKLLINEQIVDQYFNMVLNEVYNLWVMTNSKILELKSKDIFNYTSLVMILQNYKHKIKTFLQHNYNTRPFELLRALISLDTVDLNELSSLIISLDGNRPSLTVPKVLTLMERDNMDVNYLKFIDCYLNILETSTIEEVFDDIFEYFKTNLSSLDLEQQHGVYTIKILSKIGNAIKFDSKKLSTSFFEILSKVVNFYIVGNQEAILNDPTKNKDIMALLETQLIPLFKKDSNDLVVNVIYSKIVSEIFKKKIDSLKKISDSLIDFLIAMTPHLSTSKNYKTNINNILSNNNNDFEIFEFNTKWNEYLRVILKSTILPEYTNSLINELFMMKNTFNWSKQEVLTKTTLLIRKLIMIINIGFTSNVSNLLMDFVLRNYDFKNIDLYRYQVHLMSVVLNDNEVNSSIHKQEIIEFIANGLRNFYHYYIHNKGVITNLNKNNKYDLGFFYLLRIISNNKNSLVGENVIWTNLFAFKELVMVDVGTENETWIHINKFEDISKFILSFDSVLIENIRSI</sequence>
<dbReference type="GO" id="GO:0005768">
    <property type="term" value="C:endosome"/>
    <property type="evidence" value="ECO:0007669"/>
    <property type="project" value="TreeGrafter"/>
</dbReference>
<keyword evidence="2" id="KW-0653">Protein transport</keyword>
<evidence type="ECO:0000256" key="2">
    <source>
        <dbReference type="ARBA" id="ARBA00022927"/>
    </source>
</evidence>
<dbReference type="GO" id="GO:0005802">
    <property type="term" value="C:trans-Golgi network"/>
    <property type="evidence" value="ECO:0007669"/>
    <property type="project" value="TreeGrafter"/>
</dbReference>
<organism evidence="5 6">
    <name type="scientific">Hanseniaspora guilliermondii</name>
    <dbReference type="NCBI Taxonomy" id="56406"/>
    <lineage>
        <taxon>Eukaryota</taxon>
        <taxon>Fungi</taxon>
        <taxon>Dikarya</taxon>
        <taxon>Ascomycota</taxon>
        <taxon>Saccharomycotina</taxon>
        <taxon>Saccharomycetes</taxon>
        <taxon>Saccharomycodales</taxon>
        <taxon>Saccharomycodaceae</taxon>
        <taxon>Hanseniaspora</taxon>
    </lineage>
</organism>
<dbReference type="InterPro" id="IPR040314">
    <property type="entry name" value="DOP1"/>
</dbReference>
<feature type="domain" description="DOP1 N-terminal" evidence="4">
    <location>
        <begin position="103"/>
        <end position="386"/>
    </location>
</feature>
<dbReference type="PANTHER" id="PTHR14042:SF24">
    <property type="entry name" value="PROTEIN DOPEY-1 HOMOLOG"/>
    <property type="match status" value="1"/>
</dbReference>
<evidence type="ECO:0000259" key="4">
    <source>
        <dbReference type="Pfam" id="PF04118"/>
    </source>
</evidence>